<name>A0A6C0G0A8_9BACL</name>
<dbReference type="PANTHER" id="PTHR43046">
    <property type="entry name" value="GDP-MANNOSE MANNOSYL HYDROLASE"/>
    <property type="match status" value="1"/>
</dbReference>
<dbReference type="PRINTS" id="PR00502">
    <property type="entry name" value="NUDIXFAMILY"/>
</dbReference>
<dbReference type="Pfam" id="PF00293">
    <property type="entry name" value="NUDIX"/>
    <property type="match status" value="1"/>
</dbReference>
<evidence type="ECO:0000256" key="2">
    <source>
        <dbReference type="ARBA" id="ARBA00022801"/>
    </source>
</evidence>
<dbReference type="AlphaFoldDB" id="A0A6C0G0A8"/>
<dbReference type="PANTHER" id="PTHR43046:SF2">
    <property type="entry name" value="8-OXO-DGTP DIPHOSPHATASE-RELATED"/>
    <property type="match status" value="1"/>
</dbReference>
<organism evidence="5 6">
    <name type="scientific">Paenibacillus lycopersici</name>
    <dbReference type="NCBI Taxonomy" id="2704462"/>
    <lineage>
        <taxon>Bacteria</taxon>
        <taxon>Bacillati</taxon>
        <taxon>Bacillota</taxon>
        <taxon>Bacilli</taxon>
        <taxon>Bacillales</taxon>
        <taxon>Paenibacillaceae</taxon>
        <taxon>Paenibacillus</taxon>
    </lineage>
</organism>
<dbReference type="Gene3D" id="3.90.79.10">
    <property type="entry name" value="Nucleoside Triphosphate Pyrophosphohydrolase"/>
    <property type="match status" value="1"/>
</dbReference>
<dbReference type="KEGG" id="plyc:GXP70_13275"/>
<sequence length="151" mass="17056">MSYIQNIRKKIGHDRLIAVGAGVIIYKDGKVLLQKRKDNLCWALHGGIVEIGEEVEAAAKRELFEETGLAANKLELLGVFSGDDRMYTYPNGDEVYLIGIVYVCNDFSGELVTETDETVALKWFEYDKIPKEISPLNVKPMESFIHFLKQA</sequence>
<dbReference type="Proteomes" id="UP000476064">
    <property type="component" value="Chromosome"/>
</dbReference>
<dbReference type="InterPro" id="IPR015797">
    <property type="entry name" value="NUDIX_hydrolase-like_dom_sf"/>
</dbReference>
<dbReference type="InterPro" id="IPR020476">
    <property type="entry name" value="Nudix_hydrolase"/>
</dbReference>
<proteinExistence type="inferred from homology"/>
<dbReference type="PROSITE" id="PS51462">
    <property type="entry name" value="NUDIX"/>
    <property type="match status" value="1"/>
</dbReference>
<keyword evidence="2 3" id="KW-0378">Hydrolase</keyword>
<evidence type="ECO:0000313" key="6">
    <source>
        <dbReference type="Proteomes" id="UP000476064"/>
    </source>
</evidence>
<accession>A0A6C0G0A8</accession>
<keyword evidence="6" id="KW-1185">Reference proteome</keyword>
<evidence type="ECO:0000313" key="5">
    <source>
        <dbReference type="EMBL" id="QHT60824.1"/>
    </source>
</evidence>
<comment type="similarity">
    <text evidence="3">Belongs to the Nudix hydrolase family.</text>
</comment>
<reference evidence="5 6" key="1">
    <citation type="submission" date="2020-01" db="EMBL/GenBank/DDBJ databases">
        <title>Paenibacillus sp. nov., isolated from tomato rhizosphere.</title>
        <authorList>
            <person name="Weon H.-Y."/>
            <person name="Lee S.A."/>
        </authorList>
    </citation>
    <scope>NUCLEOTIDE SEQUENCE [LARGE SCALE GENOMIC DNA]</scope>
    <source>
        <strain evidence="5 6">12200R-189</strain>
    </source>
</reference>
<protein>
    <submittedName>
        <fullName evidence="5">NUDIX hydrolase</fullName>
    </submittedName>
</protein>
<dbReference type="InterPro" id="IPR020084">
    <property type="entry name" value="NUDIX_hydrolase_CS"/>
</dbReference>
<comment type="cofactor">
    <cofactor evidence="1">
        <name>Mg(2+)</name>
        <dbReference type="ChEBI" id="CHEBI:18420"/>
    </cofactor>
</comment>
<dbReference type="InterPro" id="IPR000086">
    <property type="entry name" value="NUDIX_hydrolase_dom"/>
</dbReference>
<evidence type="ECO:0000256" key="1">
    <source>
        <dbReference type="ARBA" id="ARBA00001946"/>
    </source>
</evidence>
<dbReference type="CDD" id="cd04677">
    <property type="entry name" value="NUDIX_Hydrolase"/>
    <property type="match status" value="1"/>
</dbReference>
<dbReference type="GO" id="GO:0016787">
    <property type="term" value="F:hydrolase activity"/>
    <property type="evidence" value="ECO:0007669"/>
    <property type="project" value="UniProtKB-KW"/>
</dbReference>
<evidence type="ECO:0000256" key="3">
    <source>
        <dbReference type="RuleBase" id="RU003476"/>
    </source>
</evidence>
<dbReference type="RefSeq" id="WP_162357264.1">
    <property type="nucleotide sequence ID" value="NZ_CP048209.1"/>
</dbReference>
<dbReference type="PROSITE" id="PS00893">
    <property type="entry name" value="NUDIX_BOX"/>
    <property type="match status" value="1"/>
</dbReference>
<dbReference type="SUPFAM" id="SSF55811">
    <property type="entry name" value="Nudix"/>
    <property type="match status" value="1"/>
</dbReference>
<gene>
    <name evidence="5" type="ORF">GXP70_13275</name>
</gene>
<feature type="domain" description="Nudix hydrolase" evidence="4">
    <location>
        <begin position="14"/>
        <end position="146"/>
    </location>
</feature>
<evidence type="ECO:0000259" key="4">
    <source>
        <dbReference type="PROSITE" id="PS51462"/>
    </source>
</evidence>
<dbReference type="EMBL" id="CP048209">
    <property type="protein sequence ID" value="QHT60824.1"/>
    <property type="molecule type" value="Genomic_DNA"/>
</dbReference>